<protein>
    <submittedName>
        <fullName evidence="7">MATE family efflux transporter</fullName>
    </submittedName>
</protein>
<dbReference type="RefSeq" id="WP_346336108.1">
    <property type="nucleotide sequence ID" value="NZ_JBBYXI010000001.1"/>
</dbReference>
<feature type="transmembrane region" description="Helical" evidence="6">
    <location>
        <begin position="224"/>
        <end position="243"/>
    </location>
</feature>
<feature type="transmembrane region" description="Helical" evidence="6">
    <location>
        <begin position="27"/>
        <end position="50"/>
    </location>
</feature>
<feature type="transmembrane region" description="Helical" evidence="6">
    <location>
        <begin position="332"/>
        <end position="357"/>
    </location>
</feature>
<evidence type="ECO:0000256" key="4">
    <source>
        <dbReference type="ARBA" id="ARBA00022989"/>
    </source>
</evidence>
<keyword evidence="5 6" id="KW-0472">Membrane</keyword>
<evidence type="ECO:0000256" key="3">
    <source>
        <dbReference type="ARBA" id="ARBA00022692"/>
    </source>
</evidence>
<feature type="transmembrane region" description="Helical" evidence="6">
    <location>
        <begin position="255"/>
        <end position="277"/>
    </location>
</feature>
<name>A0ABV0BKT9_9HYPH</name>
<dbReference type="EMBL" id="JBBYXI010000001">
    <property type="protein sequence ID" value="MEN3930140.1"/>
    <property type="molecule type" value="Genomic_DNA"/>
</dbReference>
<dbReference type="Proteomes" id="UP001418637">
    <property type="component" value="Unassembled WGS sequence"/>
</dbReference>
<dbReference type="NCBIfam" id="TIGR00797">
    <property type="entry name" value="matE"/>
    <property type="match status" value="1"/>
</dbReference>
<comment type="caution">
    <text evidence="7">The sequence shown here is derived from an EMBL/GenBank/DDBJ whole genome shotgun (WGS) entry which is preliminary data.</text>
</comment>
<gene>
    <name evidence="7" type="ORF">WJT86_03575</name>
</gene>
<keyword evidence="8" id="KW-1185">Reference proteome</keyword>
<feature type="transmembrane region" description="Helical" evidence="6">
    <location>
        <begin position="393"/>
        <end position="411"/>
    </location>
</feature>
<proteinExistence type="inferred from homology"/>
<evidence type="ECO:0000256" key="6">
    <source>
        <dbReference type="SAM" id="Phobius"/>
    </source>
</evidence>
<evidence type="ECO:0000256" key="2">
    <source>
        <dbReference type="ARBA" id="ARBA00010199"/>
    </source>
</evidence>
<evidence type="ECO:0000256" key="1">
    <source>
        <dbReference type="ARBA" id="ARBA00004141"/>
    </source>
</evidence>
<evidence type="ECO:0000313" key="8">
    <source>
        <dbReference type="Proteomes" id="UP001418637"/>
    </source>
</evidence>
<feature type="transmembrane region" description="Helical" evidence="6">
    <location>
        <begin position="173"/>
        <end position="196"/>
    </location>
</feature>
<dbReference type="InterPro" id="IPR002528">
    <property type="entry name" value="MATE_fam"/>
</dbReference>
<comment type="similarity">
    <text evidence="2">Belongs to the multi antimicrobial extrusion (MATE) (TC 2.A.66.1) family.</text>
</comment>
<dbReference type="InterPro" id="IPR044644">
    <property type="entry name" value="DinF-like"/>
</dbReference>
<comment type="subcellular location">
    <subcellularLocation>
        <location evidence="1">Membrane</location>
        <topology evidence="1">Multi-pass membrane protein</topology>
    </subcellularLocation>
</comment>
<keyword evidence="4 6" id="KW-1133">Transmembrane helix</keyword>
<organism evidence="7 8">
    <name type="scientific">Hohaiivirga grylli</name>
    <dbReference type="NCBI Taxonomy" id="3133970"/>
    <lineage>
        <taxon>Bacteria</taxon>
        <taxon>Pseudomonadati</taxon>
        <taxon>Pseudomonadota</taxon>
        <taxon>Alphaproteobacteria</taxon>
        <taxon>Hyphomicrobiales</taxon>
        <taxon>Methylobacteriaceae</taxon>
        <taxon>Hohaiivirga</taxon>
    </lineage>
</organism>
<feature type="transmembrane region" description="Helical" evidence="6">
    <location>
        <begin position="369"/>
        <end position="387"/>
    </location>
</feature>
<feature type="transmembrane region" description="Helical" evidence="6">
    <location>
        <begin position="144"/>
        <end position="167"/>
    </location>
</feature>
<dbReference type="CDD" id="cd13136">
    <property type="entry name" value="MATE_DinF_like"/>
    <property type="match status" value="1"/>
</dbReference>
<dbReference type="PANTHER" id="PTHR42893:SF46">
    <property type="entry name" value="PROTEIN DETOXIFICATION 44, CHLOROPLASTIC"/>
    <property type="match status" value="1"/>
</dbReference>
<evidence type="ECO:0000256" key="5">
    <source>
        <dbReference type="ARBA" id="ARBA00023136"/>
    </source>
</evidence>
<sequence length="427" mass="45914">MVLSHITTPLLGVVATAVIGQLGSAELLGAIALGAIVFDFLFWGFGAFRMTTAGLTAQATGAKNKPQIDLILARSFLIAITAGAFLILSQSPIKILAGWFYSDASPAVMEAMFTYFSVRIWAAPLTLSNYVILGSILGRARTDIGLCLQIAINLSNIALSLLLVLVLDFGIKGVALASVLAEATGVLLGIIALKYLGSNPFNTLWKNVINKTELWHMLAVNRDIMIRTACLLMAFALFSRQGVKFGAVALAANAILYNMFLVGSYFLDGFATAAETLGGQSIGARNRAAFERVTRLCLIWCMSISLCIAAFFMIISPWFIDMLSTNEDIRTFARSYVIFAAFAPLIGSAAFVFDGIFIGATWSAAMRDLMAISFGIFVAVLLLGQSLGNTGLWIAFVTFLGARGLGQALLYPKLTNRTFNRLTSEKP</sequence>
<feature type="transmembrane region" description="Helical" evidence="6">
    <location>
        <begin position="71"/>
        <end position="93"/>
    </location>
</feature>
<dbReference type="PANTHER" id="PTHR42893">
    <property type="entry name" value="PROTEIN DETOXIFICATION 44, CHLOROPLASTIC-RELATED"/>
    <property type="match status" value="1"/>
</dbReference>
<accession>A0ABV0BKT9</accession>
<dbReference type="Pfam" id="PF01554">
    <property type="entry name" value="MatE"/>
    <property type="match status" value="2"/>
</dbReference>
<feature type="transmembrane region" description="Helical" evidence="6">
    <location>
        <begin position="113"/>
        <end position="132"/>
    </location>
</feature>
<feature type="transmembrane region" description="Helical" evidence="6">
    <location>
        <begin position="297"/>
        <end position="320"/>
    </location>
</feature>
<reference evidence="7 8" key="1">
    <citation type="submission" date="2024-04" db="EMBL/GenBank/DDBJ databases">
        <title>A novel species isolated from cricket.</title>
        <authorList>
            <person name="Wang H.-C."/>
        </authorList>
    </citation>
    <scope>NUCLEOTIDE SEQUENCE [LARGE SCALE GENOMIC DNA]</scope>
    <source>
        <strain evidence="7 8">WL0021</strain>
    </source>
</reference>
<evidence type="ECO:0000313" key="7">
    <source>
        <dbReference type="EMBL" id="MEN3930140.1"/>
    </source>
</evidence>
<keyword evidence="3 6" id="KW-0812">Transmembrane</keyword>